<sequence>MKNKLLAGGYLPQRVSILHIALNNGKRGRIGEKCLCLQPIANQYGDGQLTSQEIGGNGVSDAAGSAQDKNVWLRSHGNWFTVKVSLT</sequence>
<name>A0ABP8MQF4_9BACT</name>
<comment type="caution">
    <text evidence="1">The sequence shown here is derived from an EMBL/GenBank/DDBJ whole genome shotgun (WGS) entry which is preliminary data.</text>
</comment>
<organism evidence="1 2">
    <name type="scientific">Nibrella saemangeumensis</name>
    <dbReference type="NCBI Taxonomy" id="1084526"/>
    <lineage>
        <taxon>Bacteria</taxon>
        <taxon>Pseudomonadati</taxon>
        <taxon>Bacteroidota</taxon>
        <taxon>Cytophagia</taxon>
        <taxon>Cytophagales</taxon>
        <taxon>Spirosomataceae</taxon>
        <taxon>Nibrella</taxon>
    </lineage>
</organism>
<keyword evidence="2" id="KW-1185">Reference proteome</keyword>
<gene>
    <name evidence="1" type="ORF">GCM10023189_20920</name>
</gene>
<protein>
    <submittedName>
        <fullName evidence="1">Uncharacterized protein</fullName>
    </submittedName>
</protein>
<dbReference type="Proteomes" id="UP001501175">
    <property type="component" value="Unassembled WGS sequence"/>
</dbReference>
<accession>A0ABP8MQF4</accession>
<dbReference type="EMBL" id="BAABHD010000024">
    <property type="protein sequence ID" value="GAA4454449.1"/>
    <property type="molecule type" value="Genomic_DNA"/>
</dbReference>
<reference evidence="2" key="1">
    <citation type="journal article" date="2019" name="Int. J. Syst. Evol. Microbiol.">
        <title>The Global Catalogue of Microorganisms (GCM) 10K type strain sequencing project: providing services to taxonomists for standard genome sequencing and annotation.</title>
        <authorList>
            <consortium name="The Broad Institute Genomics Platform"/>
            <consortium name="The Broad Institute Genome Sequencing Center for Infectious Disease"/>
            <person name="Wu L."/>
            <person name="Ma J."/>
        </authorList>
    </citation>
    <scope>NUCLEOTIDE SEQUENCE [LARGE SCALE GENOMIC DNA]</scope>
    <source>
        <strain evidence="2">JCM 17927</strain>
    </source>
</reference>
<evidence type="ECO:0000313" key="2">
    <source>
        <dbReference type="Proteomes" id="UP001501175"/>
    </source>
</evidence>
<evidence type="ECO:0000313" key="1">
    <source>
        <dbReference type="EMBL" id="GAA4454449.1"/>
    </source>
</evidence>
<proteinExistence type="predicted"/>